<protein>
    <submittedName>
        <fullName evidence="2">ABC transporter substrate-binding protein</fullName>
    </submittedName>
</protein>
<organism evidence="2 3">
    <name type="scientific">Algivirga pacifica</name>
    <dbReference type="NCBI Taxonomy" id="1162670"/>
    <lineage>
        <taxon>Bacteria</taxon>
        <taxon>Pseudomonadati</taxon>
        <taxon>Bacteroidota</taxon>
        <taxon>Cytophagia</taxon>
        <taxon>Cytophagales</taxon>
        <taxon>Flammeovirgaceae</taxon>
        <taxon>Algivirga</taxon>
    </lineage>
</organism>
<accession>A0ABP9D3K9</accession>
<dbReference type="InterPro" id="IPR050902">
    <property type="entry name" value="ABC_Transporter_SBP"/>
</dbReference>
<evidence type="ECO:0000313" key="3">
    <source>
        <dbReference type="Proteomes" id="UP001500298"/>
    </source>
</evidence>
<dbReference type="SUPFAM" id="SSF53807">
    <property type="entry name" value="Helical backbone' metal receptor"/>
    <property type="match status" value="1"/>
</dbReference>
<name>A0ABP9D3K9_9BACT</name>
<evidence type="ECO:0000313" key="2">
    <source>
        <dbReference type="EMBL" id="GAA4823440.1"/>
    </source>
</evidence>
<dbReference type="PROSITE" id="PS50983">
    <property type="entry name" value="FE_B12_PBP"/>
    <property type="match status" value="1"/>
</dbReference>
<dbReference type="PROSITE" id="PS51257">
    <property type="entry name" value="PROKAR_LIPOPROTEIN"/>
    <property type="match status" value="1"/>
</dbReference>
<dbReference type="EMBL" id="BAABJX010000009">
    <property type="protein sequence ID" value="GAA4823440.1"/>
    <property type="molecule type" value="Genomic_DNA"/>
</dbReference>
<dbReference type="PANTHER" id="PTHR30535:SF34">
    <property type="entry name" value="MOLYBDATE-BINDING PROTEIN MOLA"/>
    <property type="match status" value="1"/>
</dbReference>
<dbReference type="RefSeq" id="WP_345368907.1">
    <property type="nucleotide sequence ID" value="NZ_BAABJX010000009.1"/>
</dbReference>
<gene>
    <name evidence="2" type="ORF">GCM10023331_04890</name>
</gene>
<reference evidence="3" key="1">
    <citation type="journal article" date="2019" name="Int. J. Syst. Evol. Microbiol.">
        <title>The Global Catalogue of Microorganisms (GCM) 10K type strain sequencing project: providing services to taxonomists for standard genome sequencing and annotation.</title>
        <authorList>
            <consortium name="The Broad Institute Genomics Platform"/>
            <consortium name="The Broad Institute Genome Sequencing Center for Infectious Disease"/>
            <person name="Wu L."/>
            <person name="Ma J."/>
        </authorList>
    </citation>
    <scope>NUCLEOTIDE SEQUENCE [LARGE SCALE GENOMIC DNA]</scope>
    <source>
        <strain evidence="3">JCM 18326</strain>
    </source>
</reference>
<comment type="caution">
    <text evidence="2">The sequence shown here is derived from an EMBL/GenBank/DDBJ whole genome shotgun (WGS) entry which is preliminary data.</text>
</comment>
<proteinExistence type="predicted"/>
<dbReference type="Gene3D" id="3.40.50.1980">
    <property type="entry name" value="Nitrogenase molybdenum iron protein domain"/>
    <property type="match status" value="2"/>
</dbReference>
<evidence type="ECO:0000259" key="1">
    <source>
        <dbReference type="PROSITE" id="PS50983"/>
    </source>
</evidence>
<dbReference type="PANTHER" id="PTHR30535">
    <property type="entry name" value="VITAMIN B12-BINDING PROTEIN"/>
    <property type="match status" value="1"/>
</dbReference>
<dbReference type="InterPro" id="IPR002491">
    <property type="entry name" value="ABC_transptr_periplasmic_BD"/>
</dbReference>
<dbReference type="Pfam" id="PF01497">
    <property type="entry name" value="Peripla_BP_2"/>
    <property type="match status" value="1"/>
</dbReference>
<sequence length="394" mass="44102">MKNTPFYTRVGLLCLFLGLVIAFSSCNSSSRKVNHSILPAHNLVEDAKGFELYPSNEGYSILHIINPFEENDTLKYILLPKQVKTPKQFEHLSRISVPVKNIAALSSTHIGMLAALNSSKTISGVSNLNYVGNSTVQERAQEGNVLEIGQNGQLNYENILQSHTEVILSIGMQASNYQEHPALKPMQVSVIPVAEWQETTALGRAEWIKLIGTLVGKEKEAITYYTYLKREWERYTALVSHDSTPNPKIIVGAPFKDVWHIPAGNSFKAHLYQAAKGDYLWADSKGEGSLPLSLETVYPKALQANIWLDAGFVHSIEELTLKDERFKNFPVIKTGEVYAPIKQIAPNGVNLFWENSVTTPHLLLADYIRIFHPGILENDSMVFYQKLPLTSYSN</sequence>
<feature type="domain" description="Fe/B12 periplasmic-binding" evidence="1">
    <location>
        <begin position="101"/>
        <end position="375"/>
    </location>
</feature>
<keyword evidence="3" id="KW-1185">Reference proteome</keyword>
<dbReference type="Proteomes" id="UP001500298">
    <property type="component" value="Unassembled WGS sequence"/>
</dbReference>